<name>A0ABQ9HFE9_9NEOP</name>
<sequence>MKGREKREIPEKTRRPFASSSTIPTYENPGVSPPGIEPSKPVMKENSSIADGLVCGMIHEYEVRHVVPVRFCTGYGSKLPQCSDIKVGWAGRLSTKVPDITALDSLLLRFVKEAAHTTLQRELRELCARITTAIAFVVADMLRGCDCPRSNGYPSSQQMGRTRDLSSHTHLRDIKMMLSRSTDTMIKVIATGAEVTRPRKMERGFVTEDYNVTSCTPISCILSDDNDGSLLRLVLATIGLSTNLLQAIDVTLPMLISEHLNYCTIHPSHRELCAVVVRILVPHQDEPAGSPPDFSISNRAGRCRWSVGFTGISCFPHPCIPLLLHTHLDSPSSALKTLLLKAVQTSRHSIRGLWMCLVCQIRQTDVASRCVPTVKRRKVQLAVWIPTMNPLVNSSFCWDNLRRSLRALFIVRASSTDDPEMIFLGVGSELQSSQPSQPVVQLHRNGTVCMADVDHTPPGVAKNISHQIGMFIQRNSSRAFVPAAHSRTRNYYERDKTQSMSMEYRHLARTLDVPHTGLQETTQRTASVTLLVSGLSLETQYTDRSTNTYHCDGDKLSREHSIQDVAIHDREDSCNESRHGRHEACSLQVVSQGPRTRLTLSATGPVHMTNTLLLPVWPLLAKCAAQRLAASQASLAAFPSPDIRNSAIAAAHMGNDEIIFSQGTLSKNKSGSTVVSLLASHQGEPGSIPAGSVPDFRKWESFQMMPLVSGPGIITTSNCRRPGIVTTSSRCRPSIVTTSSHRRLGIVTTSSCRRPGIVTTPSRHRPGIVTTSSCRRPGIVTTFSLCRPNTVGQQLAASPYFHRTASGIRQQAASDRKGGGHGRSLRKPTRTIPKSENQVTHSGIEPGSPRWKARSLTA</sequence>
<keyword evidence="3" id="KW-1185">Reference proteome</keyword>
<dbReference type="Proteomes" id="UP001159363">
    <property type="component" value="Chromosome 4"/>
</dbReference>
<organism evidence="2 3">
    <name type="scientific">Dryococelus australis</name>
    <dbReference type="NCBI Taxonomy" id="614101"/>
    <lineage>
        <taxon>Eukaryota</taxon>
        <taxon>Metazoa</taxon>
        <taxon>Ecdysozoa</taxon>
        <taxon>Arthropoda</taxon>
        <taxon>Hexapoda</taxon>
        <taxon>Insecta</taxon>
        <taxon>Pterygota</taxon>
        <taxon>Neoptera</taxon>
        <taxon>Polyneoptera</taxon>
        <taxon>Phasmatodea</taxon>
        <taxon>Verophasmatodea</taxon>
        <taxon>Anareolatae</taxon>
        <taxon>Phasmatidae</taxon>
        <taxon>Eurycanthinae</taxon>
        <taxon>Dryococelus</taxon>
    </lineage>
</organism>
<feature type="compositionally biased region" description="Polar residues" evidence="1">
    <location>
        <begin position="832"/>
        <end position="841"/>
    </location>
</feature>
<evidence type="ECO:0000313" key="3">
    <source>
        <dbReference type="Proteomes" id="UP001159363"/>
    </source>
</evidence>
<feature type="compositionally biased region" description="Basic residues" evidence="1">
    <location>
        <begin position="819"/>
        <end position="829"/>
    </location>
</feature>
<comment type="caution">
    <text evidence="2">The sequence shown here is derived from an EMBL/GenBank/DDBJ whole genome shotgun (WGS) entry which is preliminary data.</text>
</comment>
<evidence type="ECO:0000313" key="2">
    <source>
        <dbReference type="EMBL" id="KAJ8882967.1"/>
    </source>
</evidence>
<dbReference type="EMBL" id="JARBHB010000005">
    <property type="protein sequence ID" value="KAJ8882967.1"/>
    <property type="molecule type" value="Genomic_DNA"/>
</dbReference>
<feature type="compositionally biased region" description="Basic and acidic residues" evidence="1">
    <location>
        <begin position="1"/>
        <end position="14"/>
    </location>
</feature>
<evidence type="ECO:0000256" key="1">
    <source>
        <dbReference type="SAM" id="MobiDB-lite"/>
    </source>
</evidence>
<accession>A0ABQ9HFE9</accession>
<proteinExistence type="predicted"/>
<reference evidence="2 3" key="1">
    <citation type="submission" date="2023-02" db="EMBL/GenBank/DDBJ databases">
        <title>LHISI_Scaffold_Assembly.</title>
        <authorList>
            <person name="Stuart O.P."/>
            <person name="Cleave R."/>
            <person name="Magrath M.J.L."/>
            <person name="Mikheyev A.S."/>
        </authorList>
    </citation>
    <scope>NUCLEOTIDE SEQUENCE [LARGE SCALE GENOMIC DNA]</scope>
    <source>
        <strain evidence="2">Daus_M_001</strain>
        <tissue evidence="2">Leg muscle</tissue>
    </source>
</reference>
<protein>
    <submittedName>
        <fullName evidence="2">Uncharacterized protein</fullName>
    </submittedName>
</protein>
<gene>
    <name evidence="2" type="ORF">PR048_014806</name>
</gene>
<feature type="region of interest" description="Disordered" evidence="1">
    <location>
        <begin position="806"/>
        <end position="858"/>
    </location>
</feature>
<feature type="region of interest" description="Disordered" evidence="1">
    <location>
        <begin position="1"/>
        <end position="43"/>
    </location>
</feature>